<dbReference type="SUPFAM" id="SSF53041">
    <property type="entry name" value="Resolvase-like"/>
    <property type="match status" value="1"/>
</dbReference>
<dbReference type="InterPro" id="IPR011109">
    <property type="entry name" value="DNA_bind_recombinase_dom"/>
</dbReference>
<dbReference type="InterPro" id="IPR006119">
    <property type="entry name" value="Resolv_N"/>
</dbReference>
<keyword evidence="5" id="KW-1185">Reference proteome</keyword>
<evidence type="ECO:0000313" key="4">
    <source>
        <dbReference type="EMBL" id="QDU20968.1"/>
    </source>
</evidence>
<dbReference type="EMBL" id="CP036273">
    <property type="protein sequence ID" value="QDU20968.1"/>
    <property type="molecule type" value="Genomic_DNA"/>
</dbReference>
<dbReference type="Pfam" id="PF07508">
    <property type="entry name" value="Recombinase"/>
    <property type="match status" value="1"/>
</dbReference>
<feature type="domain" description="Recombinase" evidence="3">
    <location>
        <begin position="181"/>
        <end position="326"/>
    </location>
</feature>
<proteinExistence type="predicted"/>
<dbReference type="PROSITE" id="PS51736">
    <property type="entry name" value="RECOMBINASES_3"/>
    <property type="match status" value="1"/>
</dbReference>
<name>A0A517XTX4_9BACT</name>
<dbReference type="InterPro" id="IPR036162">
    <property type="entry name" value="Resolvase-like_N_sf"/>
</dbReference>
<evidence type="ECO:0000259" key="3">
    <source>
        <dbReference type="PROSITE" id="PS51737"/>
    </source>
</evidence>
<evidence type="ECO:0000256" key="1">
    <source>
        <dbReference type="SAM" id="MobiDB-lite"/>
    </source>
</evidence>
<sequence length="726" mass="81685">MSGGNPPASPFGHKLRPRHLDRLAVVYVRQSSPQQVACNRESTDLQYQLRQRAVTLGLGEDRVLVIDDDQGISGSSVENRPGFQRLLAEVSLGHVGVVFGREVSRLSRSCRDWHQLLELCALFQVLIADADGVYDPTDPSDRLLLGLRGMMSEAELHVLKARMHQGKLNKARRGELFTCVPVGYVRSPDGGIALDPDEQVRGVVSLVFAKYAELGSLTKTHAYLVANNIQLGLRVYKGPGKGRLVWHRPRRSALYEMLRHPFYAGAYAYGRSPLDPTRRGPTRPKGGRRNAPPEEWVCLLRDKVPAYISWEQYEETRRRSSANDRGGGSKQATGRAPTLLNGIVRCGRCGRAMGARNARASANPRYACDWEFREYGGPRCQSLVAAYPDRLVESVLKAVEPASLELSLRATERAEQDRERLHAHWKQRLERAGYEADRARRQYDAVDPENRLVARALERQWEAKLVEQQRLAEDYARFQAERPRHLSAADRERIVALAADLPGLWHSRTTTGGDRRAVVRLLIERVELARHGETERADVTVHWRGGLVTRHEIRQGLRAYRALGGLAQLRERILELRGDGHTADAIAEVLNREGHRVARGDGFTGDRVRQLLARFGQTGVPPGVRDASDLPGVDECWLPELAKRLGVKPIVVHRWRWSGWLHARQLRGENGRWIVWADAAELKRLRRLRAFEIKHHGRRTPSPDLTVPARRPGPRGATTHSQSGGN</sequence>
<dbReference type="InterPro" id="IPR050639">
    <property type="entry name" value="SSR_resolvase"/>
</dbReference>
<dbReference type="GO" id="GO:0003677">
    <property type="term" value="F:DNA binding"/>
    <property type="evidence" value="ECO:0007669"/>
    <property type="project" value="InterPro"/>
</dbReference>
<dbReference type="Pfam" id="PF00239">
    <property type="entry name" value="Resolvase"/>
    <property type="match status" value="1"/>
</dbReference>
<dbReference type="PROSITE" id="PS51737">
    <property type="entry name" value="RECOMBINASE_DNA_BIND"/>
    <property type="match status" value="1"/>
</dbReference>
<dbReference type="InterPro" id="IPR038109">
    <property type="entry name" value="DNA_bind_recomb_sf"/>
</dbReference>
<dbReference type="AlphaFoldDB" id="A0A517XTX4"/>
<dbReference type="Gene3D" id="3.90.1750.20">
    <property type="entry name" value="Putative Large Serine Recombinase, Chain B, Domain 2"/>
    <property type="match status" value="1"/>
</dbReference>
<dbReference type="GO" id="GO:0000150">
    <property type="term" value="F:DNA strand exchange activity"/>
    <property type="evidence" value="ECO:0007669"/>
    <property type="project" value="InterPro"/>
</dbReference>
<organism evidence="4 5">
    <name type="scientific">Urbifossiella limnaea</name>
    <dbReference type="NCBI Taxonomy" id="2528023"/>
    <lineage>
        <taxon>Bacteria</taxon>
        <taxon>Pseudomonadati</taxon>
        <taxon>Planctomycetota</taxon>
        <taxon>Planctomycetia</taxon>
        <taxon>Gemmatales</taxon>
        <taxon>Gemmataceae</taxon>
        <taxon>Urbifossiella</taxon>
    </lineage>
</organism>
<evidence type="ECO:0000259" key="2">
    <source>
        <dbReference type="PROSITE" id="PS51736"/>
    </source>
</evidence>
<dbReference type="OrthoDB" id="244546at2"/>
<evidence type="ECO:0008006" key="6">
    <source>
        <dbReference type="Google" id="ProtNLM"/>
    </source>
</evidence>
<dbReference type="CDD" id="cd00338">
    <property type="entry name" value="Ser_Recombinase"/>
    <property type="match status" value="1"/>
</dbReference>
<gene>
    <name evidence="4" type="ORF">ETAA1_29310</name>
</gene>
<dbReference type="Gene3D" id="3.40.50.1390">
    <property type="entry name" value="Resolvase, N-terminal catalytic domain"/>
    <property type="match status" value="1"/>
</dbReference>
<dbReference type="KEGG" id="uli:ETAA1_29310"/>
<dbReference type="InterPro" id="IPR025827">
    <property type="entry name" value="Zn_ribbon_recom_dom"/>
</dbReference>
<protein>
    <recommendedName>
        <fullName evidence="6">Recombinase family protein</fullName>
    </recommendedName>
</protein>
<dbReference type="RefSeq" id="WP_145239449.1">
    <property type="nucleotide sequence ID" value="NZ_CP036273.1"/>
</dbReference>
<dbReference type="Pfam" id="PF13408">
    <property type="entry name" value="Zn_ribbon_recom"/>
    <property type="match status" value="1"/>
</dbReference>
<dbReference type="PANTHER" id="PTHR30461">
    <property type="entry name" value="DNA-INVERTASE FROM LAMBDOID PROPHAGE"/>
    <property type="match status" value="1"/>
</dbReference>
<dbReference type="SMART" id="SM00857">
    <property type="entry name" value="Resolvase"/>
    <property type="match status" value="1"/>
</dbReference>
<reference evidence="4 5" key="1">
    <citation type="submission" date="2019-02" db="EMBL/GenBank/DDBJ databases">
        <title>Deep-cultivation of Planctomycetes and their phenomic and genomic characterization uncovers novel biology.</title>
        <authorList>
            <person name="Wiegand S."/>
            <person name="Jogler M."/>
            <person name="Boedeker C."/>
            <person name="Pinto D."/>
            <person name="Vollmers J."/>
            <person name="Rivas-Marin E."/>
            <person name="Kohn T."/>
            <person name="Peeters S.H."/>
            <person name="Heuer A."/>
            <person name="Rast P."/>
            <person name="Oberbeckmann S."/>
            <person name="Bunk B."/>
            <person name="Jeske O."/>
            <person name="Meyerdierks A."/>
            <person name="Storesund J.E."/>
            <person name="Kallscheuer N."/>
            <person name="Luecker S."/>
            <person name="Lage O.M."/>
            <person name="Pohl T."/>
            <person name="Merkel B.J."/>
            <person name="Hornburger P."/>
            <person name="Mueller R.-W."/>
            <person name="Bruemmer F."/>
            <person name="Labrenz M."/>
            <person name="Spormann A.M."/>
            <person name="Op den Camp H."/>
            <person name="Overmann J."/>
            <person name="Amann R."/>
            <person name="Jetten M.S.M."/>
            <person name="Mascher T."/>
            <person name="Medema M.H."/>
            <person name="Devos D.P."/>
            <person name="Kaster A.-K."/>
            <person name="Ovreas L."/>
            <person name="Rohde M."/>
            <person name="Galperin M.Y."/>
            <person name="Jogler C."/>
        </authorList>
    </citation>
    <scope>NUCLEOTIDE SEQUENCE [LARGE SCALE GENOMIC DNA]</scope>
    <source>
        <strain evidence="4 5">ETA_A1</strain>
    </source>
</reference>
<feature type="region of interest" description="Disordered" evidence="1">
    <location>
        <begin position="697"/>
        <end position="726"/>
    </location>
</feature>
<dbReference type="PANTHER" id="PTHR30461:SF23">
    <property type="entry name" value="DNA RECOMBINASE-RELATED"/>
    <property type="match status" value="1"/>
</dbReference>
<feature type="domain" description="Resolvase/invertase-type recombinase catalytic" evidence="2">
    <location>
        <begin position="23"/>
        <end position="174"/>
    </location>
</feature>
<accession>A0A517XTX4</accession>
<dbReference type="Proteomes" id="UP000319576">
    <property type="component" value="Chromosome"/>
</dbReference>
<evidence type="ECO:0000313" key="5">
    <source>
        <dbReference type="Proteomes" id="UP000319576"/>
    </source>
</evidence>